<dbReference type="VEuPathDB" id="TriTrypDB:BSAL_50115"/>
<gene>
    <name evidence="1" type="ORF">BSAL_50115</name>
</gene>
<keyword evidence="2" id="KW-1185">Reference proteome</keyword>
<accession>A0A0S4IM36</accession>
<reference evidence="2" key="1">
    <citation type="submission" date="2015-09" db="EMBL/GenBank/DDBJ databases">
        <authorList>
            <consortium name="Pathogen Informatics"/>
        </authorList>
    </citation>
    <scope>NUCLEOTIDE SEQUENCE [LARGE SCALE GENOMIC DNA]</scope>
    <source>
        <strain evidence="2">Lake Konstanz</strain>
    </source>
</reference>
<name>A0A0S4IM36_BODSA</name>
<evidence type="ECO:0000313" key="2">
    <source>
        <dbReference type="Proteomes" id="UP000051952"/>
    </source>
</evidence>
<dbReference type="EMBL" id="CYKH01000036">
    <property type="protein sequence ID" value="CUE63090.1"/>
    <property type="molecule type" value="Genomic_DNA"/>
</dbReference>
<evidence type="ECO:0000313" key="1">
    <source>
        <dbReference type="EMBL" id="CUE63090.1"/>
    </source>
</evidence>
<organism evidence="1 2">
    <name type="scientific">Bodo saltans</name>
    <name type="common">Flagellated protozoan</name>
    <dbReference type="NCBI Taxonomy" id="75058"/>
    <lineage>
        <taxon>Eukaryota</taxon>
        <taxon>Discoba</taxon>
        <taxon>Euglenozoa</taxon>
        <taxon>Kinetoplastea</taxon>
        <taxon>Metakinetoplastina</taxon>
        <taxon>Eubodonida</taxon>
        <taxon>Bodonidae</taxon>
        <taxon>Bodo</taxon>
    </lineage>
</organism>
<sequence>MKRVRGEPDESANETNGTKADVVMQGSICPPSFHEVDAMVRSRIHFSCATFTATPIVGCVASYSLKGALTFPLLPVAETAPSSPQRWCCNSWEDPSIPTHVNRFGLVIFRSSHPPLSRQETQPVAQNLLPQSLRSILPTSIEIPLSERAFGAVWATDTIIVVTIPCEERLVVVRDIRLDRMSTHVQRAPSYHPMPSGVVPLSITSSACSDGIWLCVSSLHDGIFVFGLQDDAALHLHRHIPNINGRGPFCPIARLVAFRLATTRVGHIQPQLELGELCLVAASPYDERLHIFHVASGQHLELEHNAEFSPLAISCAGESIVISQSFGSLTHVVAVDHSGSLVLQKYGRSAAPAVSESPVLLTNASLRRKRASFRRELMCALTMDGWLGLVERSTSSMRGFRWMCWQRIPALANVGAAFAYLSPPSPSKESESYEVLILSRGGDFTVVRIQL</sequence>
<dbReference type="AlphaFoldDB" id="A0A0S4IM36"/>
<protein>
    <submittedName>
        <fullName evidence="1">Uncharacterized protein</fullName>
    </submittedName>
</protein>
<dbReference type="Proteomes" id="UP000051952">
    <property type="component" value="Unassembled WGS sequence"/>
</dbReference>
<proteinExistence type="predicted"/>